<organism evidence="3 4">
    <name type="scientific">Actinomadura nitritigenes</name>
    <dbReference type="NCBI Taxonomy" id="134602"/>
    <lineage>
        <taxon>Bacteria</taxon>
        <taxon>Bacillati</taxon>
        <taxon>Actinomycetota</taxon>
        <taxon>Actinomycetes</taxon>
        <taxon>Streptosporangiales</taxon>
        <taxon>Thermomonosporaceae</taxon>
        <taxon>Actinomadura</taxon>
    </lineage>
</organism>
<accession>A0ABS3RCN7</accession>
<evidence type="ECO:0000256" key="2">
    <source>
        <dbReference type="SAM" id="Phobius"/>
    </source>
</evidence>
<evidence type="ECO:0000313" key="4">
    <source>
        <dbReference type="Proteomes" id="UP000666915"/>
    </source>
</evidence>
<dbReference type="EMBL" id="JAGEOK010000039">
    <property type="protein sequence ID" value="MBO2443997.1"/>
    <property type="molecule type" value="Genomic_DNA"/>
</dbReference>
<sequence>MTSSRNPYGPPAGTSTHGSESGHDPQHHGGHGWMMIACCIPMLAVAIALVATGVVSIGFLVVAVGCLAMMTPMMRGVGGHGSS</sequence>
<keyword evidence="2" id="KW-1133">Transmembrane helix</keyword>
<proteinExistence type="predicted"/>
<evidence type="ECO:0000313" key="3">
    <source>
        <dbReference type="EMBL" id="MBO2443997.1"/>
    </source>
</evidence>
<name>A0ABS3RCN7_9ACTN</name>
<evidence type="ECO:0000256" key="1">
    <source>
        <dbReference type="SAM" id="MobiDB-lite"/>
    </source>
</evidence>
<keyword evidence="4" id="KW-1185">Reference proteome</keyword>
<reference evidence="3 4" key="1">
    <citation type="submission" date="2021-03" db="EMBL/GenBank/DDBJ databases">
        <authorList>
            <person name="Kanchanasin P."/>
            <person name="Saeng-In P."/>
            <person name="Phongsopitanun W."/>
            <person name="Yuki M."/>
            <person name="Kudo T."/>
            <person name="Ohkuma M."/>
            <person name="Tanasupawat S."/>
        </authorList>
    </citation>
    <scope>NUCLEOTIDE SEQUENCE [LARGE SCALE GENOMIC DNA]</scope>
    <source>
        <strain evidence="3 4">L46</strain>
    </source>
</reference>
<comment type="caution">
    <text evidence="3">The sequence shown here is derived from an EMBL/GenBank/DDBJ whole genome shotgun (WGS) entry which is preliminary data.</text>
</comment>
<feature type="region of interest" description="Disordered" evidence="1">
    <location>
        <begin position="1"/>
        <end position="28"/>
    </location>
</feature>
<dbReference type="RefSeq" id="WP_208272304.1">
    <property type="nucleotide sequence ID" value="NZ_BAAAGM010000025.1"/>
</dbReference>
<dbReference type="Proteomes" id="UP000666915">
    <property type="component" value="Unassembled WGS sequence"/>
</dbReference>
<feature type="transmembrane region" description="Helical" evidence="2">
    <location>
        <begin position="33"/>
        <end position="66"/>
    </location>
</feature>
<keyword evidence="2" id="KW-0472">Membrane</keyword>
<keyword evidence="2" id="KW-0812">Transmembrane</keyword>
<gene>
    <name evidence="3" type="ORF">J4557_41400</name>
</gene>
<protein>
    <submittedName>
        <fullName evidence="3">Uncharacterized protein</fullName>
    </submittedName>
</protein>